<gene>
    <name evidence="1" type="ORF">H735_08280</name>
</gene>
<dbReference type="Pfam" id="PF22491">
    <property type="entry name" value="DUF6988"/>
    <property type="match status" value="1"/>
</dbReference>
<dbReference type="PATRIC" id="fig|1229493.5.peg.744"/>
<accession>A0A0C1VUE6</accession>
<sequence length="199" mass="22671">MNNKRLREWCLSCQVVLNTVRFDQSDEVKVVAVSLLHLAFEHHVSICNLVNAGHHGSAFALFRPQKEAFLRGVWLLYCADAKQINEFKRLSKLPPMKRIICDLKTTEHFNKGHLFELLSSLKKDMDDFTHGGGAQAAMRVQGQVISSKYPEETVQNLLSDSMLLSCFTVIHISKVGSDANMEMQTLEAYRRLVVKRKHT</sequence>
<evidence type="ECO:0000313" key="1">
    <source>
        <dbReference type="EMBL" id="KIF53518.1"/>
    </source>
</evidence>
<dbReference type="RefSeq" id="WP_020196031.1">
    <property type="nucleotide sequence ID" value="NZ_BAOH01000037.1"/>
</dbReference>
<protein>
    <submittedName>
        <fullName evidence="1">Uncharacterized protein</fullName>
    </submittedName>
</protein>
<dbReference type="Proteomes" id="UP000031586">
    <property type="component" value="Unassembled WGS sequence"/>
</dbReference>
<dbReference type="EMBL" id="JPRD01000014">
    <property type="protein sequence ID" value="KIF53518.1"/>
    <property type="molecule type" value="Genomic_DNA"/>
</dbReference>
<name>A0A0C1VUE6_9VIBR</name>
<proteinExistence type="predicted"/>
<comment type="caution">
    <text evidence="1">The sequence shown here is derived from an EMBL/GenBank/DDBJ whole genome shotgun (WGS) entry which is preliminary data.</text>
</comment>
<reference evidence="1 2" key="1">
    <citation type="submission" date="2014-07" db="EMBL/GenBank/DDBJ databases">
        <title>Unique and conserved regions in Vibrio harveyi and related species in comparison with the shrimp pathogen Vibrio harveyi CAIM 1792.</title>
        <authorList>
            <person name="Espinoza-Valles I."/>
            <person name="Vora G."/>
            <person name="Leekitcharoenphon P."/>
            <person name="Ussery D."/>
            <person name="Hoj L."/>
            <person name="Gomez-Gil B."/>
        </authorList>
    </citation>
    <scope>NUCLEOTIDE SEQUENCE [LARGE SCALE GENOMIC DNA]</scope>
    <source>
        <strain evidence="2">CAIM 1854 / LMG 25443</strain>
    </source>
</reference>
<dbReference type="AlphaFoldDB" id="A0A0C1VUE6"/>
<evidence type="ECO:0000313" key="2">
    <source>
        <dbReference type="Proteomes" id="UP000031586"/>
    </source>
</evidence>
<organism evidence="1 2">
    <name type="scientific">Vibrio owensii CAIM 1854 = LMG 25443</name>
    <dbReference type="NCBI Taxonomy" id="1229493"/>
    <lineage>
        <taxon>Bacteria</taxon>
        <taxon>Pseudomonadati</taxon>
        <taxon>Pseudomonadota</taxon>
        <taxon>Gammaproteobacteria</taxon>
        <taxon>Vibrionales</taxon>
        <taxon>Vibrionaceae</taxon>
        <taxon>Vibrio</taxon>
    </lineage>
</organism>
<dbReference type="InterPro" id="IPR054257">
    <property type="entry name" value="DUF6988"/>
</dbReference>